<keyword evidence="8" id="KW-1185">Reference proteome</keyword>
<dbReference type="InterPro" id="IPR037069">
    <property type="entry name" value="AcylCoA_DH/ox_N_sf"/>
</dbReference>
<dbReference type="Proteomes" id="UP001500683">
    <property type="component" value="Unassembled WGS sequence"/>
</dbReference>
<feature type="domain" description="Acyl-CoA dehydrogenase/oxidase C-terminal" evidence="5">
    <location>
        <begin position="233"/>
        <end position="369"/>
    </location>
</feature>
<dbReference type="InterPro" id="IPR013786">
    <property type="entry name" value="AcylCoA_DH/ox_N"/>
</dbReference>
<dbReference type="InterPro" id="IPR009100">
    <property type="entry name" value="AcylCoA_DH/oxidase_NM_dom_sf"/>
</dbReference>
<dbReference type="InterPro" id="IPR036250">
    <property type="entry name" value="AcylCo_DH-like_C"/>
</dbReference>
<dbReference type="EMBL" id="BAAAZG010000001">
    <property type="protein sequence ID" value="GAA4057062.1"/>
    <property type="molecule type" value="Genomic_DNA"/>
</dbReference>
<feature type="domain" description="Acyl-CoA dehydrogenase/oxidase N-terminal" evidence="6">
    <location>
        <begin position="12"/>
        <end position="105"/>
    </location>
</feature>
<dbReference type="Gene3D" id="1.20.140.10">
    <property type="entry name" value="Butyryl-CoA Dehydrogenase, subunit A, domain 3"/>
    <property type="match status" value="1"/>
</dbReference>
<accession>A0ABP7V112</accession>
<evidence type="ECO:0000313" key="8">
    <source>
        <dbReference type="Proteomes" id="UP001500683"/>
    </source>
</evidence>
<comment type="caution">
    <text evidence="7">The sequence shown here is derived from an EMBL/GenBank/DDBJ whole genome shotgun (WGS) entry which is preliminary data.</text>
</comment>
<evidence type="ECO:0000259" key="5">
    <source>
        <dbReference type="Pfam" id="PF00441"/>
    </source>
</evidence>
<gene>
    <name evidence="7" type="ORF">GCM10022214_06100</name>
</gene>
<dbReference type="Gene3D" id="2.40.110.10">
    <property type="entry name" value="Butyryl-CoA Dehydrogenase, subunit A, domain 2"/>
    <property type="match status" value="1"/>
</dbReference>
<keyword evidence="3" id="KW-0285">Flavoprotein</keyword>
<organism evidence="7 8">
    <name type="scientific">Actinomadura miaoliensis</name>
    <dbReference type="NCBI Taxonomy" id="430685"/>
    <lineage>
        <taxon>Bacteria</taxon>
        <taxon>Bacillati</taxon>
        <taxon>Actinomycetota</taxon>
        <taxon>Actinomycetes</taxon>
        <taxon>Streptosporangiales</taxon>
        <taxon>Thermomonosporaceae</taxon>
        <taxon>Actinomadura</taxon>
    </lineage>
</organism>
<protein>
    <submittedName>
        <fullName evidence="7">Acyl-CoA dehydrogenase family protein</fullName>
    </submittedName>
</protein>
<keyword evidence="4" id="KW-0274">FAD</keyword>
<dbReference type="RefSeq" id="WP_344940163.1">
    <property type="nucleotide sequence ID" value="NZ_BAAAZG010000001.1"/>
</dbReference>
<evidence type="ECO:0000259" key="6">
    <source>
        <dbReference type="Pfam" id="PF02771"/>
    </source>
</evidence>
<dbReference type="Pfam" id="PF00441">
    <property type="entry name" value="Acyl-CoA_dh_1"/>
    <property type="match status" value="1"/>
</dbReference>
<dbReference type="SUPFAM" id="SSF56645">
    <property type="entry name" value="Acyl-CoA dehydrogenase NM domain-like"/>
    <property type="match status" value="1"/>
</dbReference>
<comment type="similarity">
    <text evidence="2">Belongs to the acyl-CoA dehydrogenase family.</text>
</comment>
<dbReference type="Pfam" id="PF02771">
    <property type="entry name" value="Acyl-CoA_dh_N"/>
    <property type="match status" value="1"/>
</dbReference>
<evidence type="ECO:0000256" key="2">
    <source>
        <dbReference type="ARBA" id="ARBA00009347"/>
    </source>
</evidence>
<evidence type="ECO:0000256" key="1">
    <source>
        <dbReference type="ARBA" id="ARBA00001974"/>
    </source>
</evidence>
<dbReference type="SUPFAM" id="SSF47203">
    <property type="entry name" value="Acyl-CoA dehydrogenase C-terminal domain-like"/>
    <property type="match status" value="1"/>
</dbReference>
<evidence type="ECO:0000256" key="3">
    <source>
        <dbReference type="ARBA" id="ARBA00022630"/>
    </source>
</evidence>
<dbReference type="InterPro" id="IPR009075">
    <property type="entry name" value="AcylCo_DH/oxidase_C"/>
</dbReference>
<reference evidence="8" key="1">
    <citation type="journal article" date="2019" name="Int. J. Syst. Evol. Microbiol.">
        <title>The Global Catalogue of Microorganisms (GCM) 10K type strain sequencing project: providing services to taxonomists for standard genome sequencing and annotation.</title>
        <authorList>
            <consortium name="The Broad Institute Genomics Platform"/>
            <consortium name="The Broad Institute Genome Sequencing Center for Infectious Disease"/>
            <person name="Wu L."/>
            <person name="Ma J."/>
        </authorList>
    </citation>
    <scope>NUCLEOTIDE SEQUENCE [LARGE SCALE GENOMIC DNA]</scope>
    <source>
        <strain evidence="8">JCM 16702</strain>
    </source>
</reference>
<dbReference type="PANTHER" id="PTHR43884:SF12">
    <property type="entry name" value="ISOVALERYL-COA DEHYDROGENASE, MITOCHONDRIAL-RELATED"/>
    <property type="match status" value="1"/>
</dbReference>
<dbReference type="InterPro" id="IPR046373">
    <property type="entry name" value="Acyl-CoA_Oxase/DH_mid-dom_sf"/>
</dbReference>
<dbReference type="PANTHER" id="PTHR43884">
    <property type="entry name" value="ACYL-COA DEHYDROGENASE"/>
    <property type="match status" value="1"/>
</dbReference>
<name>A0ABP7V112_9ACTN</name>
<comment type="cofactor">
    <cofactor evidence="1">
        <name>FAD</name>
        <dbReference type="ChEBI" id="CHEBI:57692"/>
    </cofactor>
</comment>
<evidence type="ECO:0000313" key="7">
    <source>
        <dbReference type="EMBL" id="GAA4057062.1"/>
    </source>
</evidence>
<dbReference type="Gene3D" id="1.10.540.10">
    <property type="entry name" value="Acyl-CoA dehydrogenase/oxidase, N-terminal domain"/>
    <property type="match status" value="1"/>
</dbReference>
<sequence>MTARPDLAGATARLAELAEVIDATGDPDGRGIGVLRDHGLLGYTVPADCGGAGADTAAFLHAAAELGGRCLGVAVLWVMHCQQVAVLAEYAPEPLRSRVLRSVAAEQTLLASITTEAGKGGHMLTAMAAIDDRDGVVRFHRDAPVVSGGAQAGAFLVTMRRTEDGPADDVVLVHCPRELSDPKVIAPLRMLGMRGTCNVSMTVDVEVPRDHVIEPPGGFARVTARTMAPLGHLGWAAAWTGAARAALRHVVGHARRPAGGGPAIRRDDDTLDRIALARRDLDIAEAMVAAGLREYEARTGAGRDRPAFQIMINNVKVAASERCFAAADGLLEVAGLGLGYRQGDGLVLERIFRDLRSASLMYGNRRLLRANGRLGLLDTAACSFAASGPLGRDEG</sequence>
<proteinExistence type="inferred from homology"/>
<dbReference type="PIRSF" id="PIRSF016578">
    <property type="entry name" value="HsaA"/>
    <property type="match status" value="1"/>
</dbReference>
<evidence type="ECO:0000256" key="4">
    <source>
        <dbReference type="ARBA" id="ARBA00022827"/>
    </source>
</evidence>